<evidence type="ECO:0000256" key="2">
    <source>
        <dbReference type="ARBA" id="ARBA00001946"/>
    </source>
</evidence>
<evidence type="ECO:0000259" key="9">
    <source>
        <dbReference type="Pfam" id="PF03372"/>
    </source>
</evidence>
<dbReference type="GO" id="GO:0016787">
    <property type="term" value="F:hydrolase activity"/>
    <property type="evidence" value="ECO:0007669"/>
    <property type="project" value="UniProtKB-KW"/>
</dbReference>
<evidence type="ECO:0000256" key="7">
    <source>
        <dbReference type="ARBA" id="ARBA00022842"/>
    </source>
</evidence>
<dbReference type="GO" id="GO:0006281">
    <property type="term" value="P:DNA repair"/>
    <property type="evidence" value="ECO:0007669"/>
    <property type="project" value="UniProtKB-KW"/>
</dbReference>
<dbReference type="Proteomes" id="UP000177480">
    <property type="component" value="Unassembled WGS sequence"/>
</dbReference>
<keyword evidence="8" id="KW-0234">DNA repair</keyword>
<comment type="caution">
    <text evidence="10">The sequence shown here is derived from an EMBL/GenBank/DDBJ whole genome shotgun (WGS) entry which is preliminary data.</text>
</comment>
<accession>A0A1G2G231</accession>
<evidence type="ECO:0000256" key="1">
    <source>
        <dbReference type="ARBA" id="ARBA00001936"/>
    </source>
</evidence>
<dbReference type="Gene3D" id="3.60.10.10">
    <property type="entry name" value="Endonuclease/exonuclease/phosphatase"/>
    <property type="match status" value="1"/>
</dbReference>
<gene>
    <name evidence="10" type="ORF">A2719_04720</name>
</gene>
<proteinExistence type="predicted"/>
<dbReference type="PANTHER" id="PTHR15822">
    <property type="entry name" value="TRAF AND TNF RECEPTOR-ASSOCIATED PROTEIN"/>
    <property type="match status" value="1"/>
</dbReference>
<dbReference type="STRING" id="1802114.A2719_04720"/>
<evidence type="ECO:0000256" key="3">
    <source>
        <dbReference type="ARBA" id="ARBA00022722"/>
    </source>
</evidence>
<keyword evidence="6" id="KW-0378">Hydrolase</keyword>
<dbReference type="AlphaFoldDB" id="A0A1G2G231"/>
<dbReference type="InterPro" id="IPR005135">
    <property type="entry name" value="Endo/exonuclease/phosphatase"/>
</dbReference>
<feature type="domain" description="Endonuclease/exonuclease/phosphatase" evidence="9">
    <location>
        <begin position="7"/>
        <end position="264"/>
    </location>
</feature>
<evidence type="ECO:0000256" key="6">
    <source>
        <dbReference type="ARBA" id="ARBA00022801"/>
    </source>
</evidence>
<reference evidence="10 11" key="1">
    <citation type="journal article" date="2016" name="Nat. Commun.">
        <title>Thousands of microbial genomes shed light on interconnected biogeochemical processes in an aquifer system.</title>
        <authorList>
            <person name="Anantharaman K."/>
            <person name="Brown C.T."/>
            <person name="Hug L.A."/>
            <person name="Sharon I."/>
            <person name="Castelle C.J."/>
            <person name="Probst A.J."/>
            <person name="Thomas B.C."/>
            <person name="Singh A."/>
            <person name="Wilkins M.J."/>
            <person name="Karaoz U."/>
            <person name="Brodie E.L."/>
            <person name="Williams K.H."/>
            <person name="Hubbard S.S."/>
            <person name="Banfield J.F."/>
        </authorList>
    </citation>
    <scope>NUCLEOTIDE SEQUENCE [LARGE SCALE GENOMIC DNA]</scope>
</reference>
<evidence type="ECO:0000313" key="11">
    <source>
        <dbReference type="Proteomes" id="UP000177480"/>
    </source>
</evidence>
<keyword evidence="5" id="KW-0227">DNA damage</keyword>
<dbReference type="GO" id="GO:0046872">
    <property type="term" value="F:metal ion binding"/>
    <property type="evidence" value="ECO:0007669"/>
    <property type="project" value="UniProtKB-KW"/>
</dbReference>
<dbReference type="InterPro" id="IPR036691">
    <property type="entry name" value="Endo/exonu/phosph_ase_sf"/>
</dbReference>
<dbReference type="InterPro" id="IPR051547">
    <property type="entry name" value="TDP2-like"/>
</dbReference>
<keyword evidence="3" id="KW-0540">Nuclease</keyword>
<name>A0A1G2G231_9BACT</name>
<evidence type="ECO:0000256" key="4">
    <source>
        <dbReference type="ARBA" id="ARBA00022723"/>
    </source>
</evidence>
<dbReference type="PANTHER" id="PTHR15822:SF4">
    <property type="entry name" value="TYROSYL-DNA PHOSPHODIESTERASE 2"/>
    <property type="match status" value="1"/>
</dbReference>
<dbReference type="GO" id="GO:0004518">
    <property type="term" value="F:nuclease activity"/>
    <property type="evidence" value="ECO:0007669"/>
    <property type="project" value="UniProtKB-KW"/>
</dbReference>
<dbReference type="SUPFAM" id="SSF56219">
    <property type="entry name" value="DNase I-like"/>
    <property type="match status" value="1"/>
</dbReference>
<evidence type="ECO:0000256" key="5">
    <source>
        <dbReference type="ARBA" id="ARBA00022763"/>
    </source>
</evidence>
<evidence type="ECO:0000313" key="10">
    <source>
        <dbReference type="EMBL" id="OGZ44339.1"/>
    </source>
</evidence>
<organism evidence="10 11">
    <name type="scientific">Candidatus Ryanbacteria bacterium RIFCSPHIGHO2_01_FULL_45_22</name>
    <dbReference type="NCBI Taxonomy" id="1802114"/>
    <lineage>
        <taxon>Bacteria</taxon>
        <taxon>Candidatus Ryaniibacteriota</taxon>
    </lineage>
</organism>
<protein>
    <recommendedName>
        <fullName evidence="9">Endonuclease/exonuclease/phosphatase domain-containing protein</fullName>
    </recommendedName>
</protein>
<comment type="cofactor">
    <cofactor evidence="2">
        <name>Mg(2+)</name>
        <dbReference type="ChEBI" id="CHEBI:18420"/>
    </cofactor>
</comment>
<keyword evidence="4" id="KW-0479">Metal-binding</keyword>
<comment type="cofactor">
    <cofactor evidence="1">
        <name>Mn(2+)</name>
        <dbReference type="ChEBI" id="CHEBI:29035"/>
    </cofactor>
</comment>
<sequence length="272" mass="30793">MSIRIVSLNCWGGRVHEPLLEFLRNVDADILCLQEMYSAPPDVPSSLILNYNFSTKSPLVHPHLFSEIQAMLWDYQAFFYPAAQGHLNDSITTTHKVRYGLATFIRNSLPIIGEEVRFVYGTYRSAAFGNPPLPRNAHCVRLWRHDTNKPLVVAHMHGLWLPNKKGDTPERKSQATALADLVRSVMQQNDDIIVCGDFNVLPTSVTFDILANLGLRDLVVTRGYTDTRTSYYKKNPRYADYMLASGGLQVLNFDVPTEPEVSDHRPLVLDCM</sequence>
<dbReference type="EMBL" id="MHNK01000004">
    <property type="protein sequence ID" value="OGZ44339.1"/>
    <property type="molecule type" value="Genomic_DNA"/>
</dbReference>
<keyword evidence="7" id="KW-0460">Magnesium</keyword>
<dbReference type="Pfam" id="PF03372">
    <property type="entry name" value="Exo_endo_phos"/>
    <property type="match status" value="1"/>
</dbReference>
<evidence type="ECO:0000256" key="8">
    <source>
        <dbReference type="ARBA" id="ARBA00023204"/>
    </source>
</evidence>